<evidence type="ECO:0000256" key="1">
    <source>
        <dbReference type="ARBA" id="ARBA00022723"/>
    </source>
</evidence>
<evidence type="ECO:0000313" key="6">
    <source>
        <dbReference type="EMBL" id="WVY97701.1"/>
    </source>
</evidence>
<dbReference type="InterPro" id="IPR036236">
    <property type="entry name" value="Znf_C2H2_sf"/>
</dbReference>
<reference evidence="6 7" key="1">
    <citation type="journal article" date="2023" name="Life. Sci Alliance">
        <title>Evolutionary insights into 3D genome organization and epigenetic landscape of Vigna mungo.</title>
        <authorList>
            <person name="Junaid A."/>
            <person name="Singh B."/>
            <person name="Bhatia S."/>
        </authorList>
    </citation>
    <scope>NUCLEOTIDE SEQUENCE [LARGE SCALE GENOMIC DNA]</scope>
    <source>
        <strain evidence="6">Urdbean</strain>
    </source>
</reference>
<dbReference type="PANTHER" id="PTHR34396:SF25">
    <property type="entry name" value="BOUNDARY ELEMENT ASSOCIATED FACTOR"/>
    <property type="match status" value="1"/>
</dbReference>
<dbReference type="InterPro" id="IPR003656">
    <property type="entry name" value="Znf_BED"/>
</dbReference>
<dbReference type="GO" id="GO:1990837">
    <property type="term" value="F:sequence-specific double-stranded DNA binding"/>
    <property type="evidence" value="ECO:0007669"/>
    <property type="project" value="TreeGrafter"/>
</dbReference>
<evidence type="ECO:0000256" key="3">
    <source>
        <dbReference type="ARBA" id="ARBA00022833"/>
    </source>
</evidence>
<dbReference type="GO" id="GO:0008270">
    <property type="term" value="F:zinc ion binding"/>
    <property type="evidence" value="ECO:0007669"/>
    <property type="project" value="UniProtKB-KW"/>
</dbReference>
<dbReference type="GO" id="GO:0005634">
    <property type="term" value="C:nucleus"/>
    <property type="evidence" value="ECO:0007669"/>
    <property type="project" value="TreeGrafter"/>
</dbReference>
<gene>
    <name evidence="6" type="ORF">V8G54_029852</name>
</gene>
<dbReference type="AlphaFoldDB" id="A0AAQ3MV98"/>
<dbReference type="PANTHER" id="PTHR34396">
    <property type="entry name" value="OS03G0264950 PROTEIN-RELATED"/>
    <property type="match status" value="1"/>
</dbReference>
<sequence>MDHLPPCIDSSSTQNSKVRSDIWGHFTKQEPYSEKKAKCNYCGDLIKYLIGTSGMRNHLARCKENPNREAFKRQKFLSSSIEVSVSHSPTISKFDQNASRMKLVKMFVKSELPFRFVENEDFRDLLWSLQPRFEVPSRTTLRREIWKLYEEEKTKLKMFLSKQCE</sequence>
<keyword evidence="2 4" id="KW-0863">Zinc-finger</keyword>
<dbReference type="PROSITE" id="PS50808">
    <property type="entry name" value="ZF_BED"/>
    <property type="match status" value="1"/>
</dbReference>
<protein>
    <recommendedName>
        <fullName evidence="5">BED-type domain-containing protein</fullName>
    </recommendedName>
</protein>
<proteinExistence type="predicted"/>
<accession>A0AAQ3MV98</accession>
<dbReference type="SUPFAM" id="SSF140996">
    <property type="entry name" value="Hermes dimerisation domain"/>
    <property type="match status" value="1"/>
</dbReference>
<evidence type="ECO:0000313" key="7">
    <source>
        <dbReference type="Proteomes" id="UP001374535"/>
    </source>
</evidence>
<dbReference type="Proteomes" id="UP001374535">
    <property type="component" value="Chromosome 9"/>
</dbReference>
<evidence type="ECO:0000256" key="4">
    <source>
        <dbReference type="PROSITE-ProRule" id="PRU00027"/>
    </source>
</evidence>
<dbReference type="InterPro" id="IPR053031">
    <property type="entry name" value="Cuticle_assoc_protein"/>
</dbReference>
<dbReference type="SMART" id="SM00614">
    <property type="entry name" value="ZnF_BED"/>
    <property type="match status" value="1"/>
</dbReference>
<dbReference type="EMBL" id="CP144692">
    <property type="protein sequence ID" value="WVY97701.1"/>
    <property type="molecule type" value="Genomic_DNA"/>
</dbReference>
<feature type="domain" description="BED-type" evidence="5">
    <location>
        <begin position="17"/>
        <end position="69"/>
    </location>
</feature>
<dbReference type="Pfam" id="PF02892">
    <property type="entry name" value="zf-BED"/>
    <property type="match status" value="1"/>
</dbReference>
<keyword evidence="7" id="KW-1185">Reference proteome</keyword>
<evidence type="ECO:0000256" key="2">
    <source>
        <dbReference type="ARBA" id="ARBA00022771"/>
    </source>
</evidence>
<name>A0AAQ3MV98_VIGMU</name>
<dbReference type="SUPFAM" id="SSF57667">
    <property type="entry name" value="beta-beta-alpha zinc fingers"/>
    <property type="match status" value="1"/>
</dbReference>
<keyword evidence="3" id="KW-0862">Zinc</keyword>
<evidence type="ECO:0000259" key="5">
    <source>
        <dbReference type="PROSITE" id="PS50808"/>
    </source>
</evidence>
<organism evidence="6 7">
    <name type="scientific">Vigna mungo</name>
    <name type="common">Black gram</name>
    <name type="synonym">Phaseolus mungo</name>
    <dbReference type="NCBI Taxonomy" id="3915"/>
    <lineage>
        <taxon>Eukaryota</taxon>
        <taxon>Viridiplantae</taxon>
        <taxon>Streptophyta</taxon>
        <taxon>Embryophyta</taxon>
        <taxon>Tracheophyta</taxon>
        <taxon>Spermatophyta</taxon>
        <taxon>Magnoliopsida</taxon>
        <taxon>eudicotyledons</taxon>
        <taxon>Gunneridae</taxon>
        <taxon>Pentapetalae</taxon>
        <taxon>rosids</taxon>
        <taxon>fabids</taxon>
        <taxon>Fabales</taxon>
        <taxon>Fabaceae</taxon>
        <taxon>Papilionoideae</taxon>
        <taxon>50 kb inversion clade</taxon>
        <taxon>NPAAA clade</taxon>
        <taxon>indigoferoid/millettioid clade</taxon>
        <taxon>Phaseoleae</taxon>
        <taxon>Vigna</taxon>
    </lineage>
</organism>
<keyword evidence="1" id="KW-0479">Metal-binding</keyword>
<dbReference type="GO" id="GO:0006357">
    <property type="term" value="P:regulation of transcription by RNA polymerase II"/>
    <property type="evidence" value="ECO:0007669"/>
    <property type="project" value="TreeGrafter"/>
</dbReference>